<dbReference type="Gene3D" id="3.40.50.1000">
    <property type="entry name" value="HAD superfamily/HAD-like"/>
    <property type="match status" value="1"/>
</dbReference>
<keyword evidence="2" id="KW-1185">Reference proteome</keyword>
<dbReference type="AlphaFoldDB" id="A0A7X2LXN3"/>
<dbReference type="Proteomes" id="UP000448867">
    <property type="component" value="Unassembled WGS sequence"/>
</dbReference>
<dbReference type="CDD" id="cd07516">
    <property type="entry name" value="HAD_Pase"/>
    <property type="match status" value="1"/>
</dbReference>
<dbReference type="GO" id="GO:0000287">
    <property type="term" value="F:magnesium ion binding"/>
    <property type="evidence" value="ECO:0007669"/>
    <property type="project" value="TreeGrafter"/>
</dbReference>
<dbReference type="GO" id="GO:0005829">
    <property type="term" value="C:cytosol"/>
    <property type="evidence" value="ECO:0007669"/>
    <property type="project" value="TreeGrafter"/>
</dbReference>
<dbReference type="EMBL" id="WKKI01000005">
    <property type="protein sequence ID" value="MRX71481.1"/>
    <property type="molecule type" value="Genomic_DNA"/>
</dbReference>
<name>A0A7X2LXN3_9BACI</name>
<keyword evidence="1" id="KW-0378">Hydrolase</keyword>
<proteinExistence type="predicted"/>
<organism evidence="1 2">
    <name type="scientific">Metabacillus lacus</name>
    <dbReference type="NCBI Taxonomy" id="1983721"/>
    <lineage>
        <taxon>Bacteria</taxon>
        <taxon>Bacillati</taxon>
        <taxon>Bacillota</taxon>
        <taxon>Bacilli</taxon>
        <taxon>Bacillales</taxon>
        <taxon>Bacillaceae</taxon>
        <taxon>Metabacillus</taxon>
    </lineage>
</organism>
<dbReference type="InterPro" id="IPR000150">
    <property type="entry name" value="Cof"/>
</dbReference>
<dbReference type="Gene3D" id="3.30.1240.10">
    <property type="match status" value="1"/>
</dbReference>
<dbReference type="InterPro" id="IPR006379">
    <property type="entry name" value="HAD-SF_hydro_IIB"/>
</dbReference>
<dbReference type="InterPro" id="IPR036412">
    <property type="entry name" value="HAD-like_sf"/>
</dbReference>
<dbReference type="GO" id="GO:0016791">
    <property type="term" value="F:phosphatase activity"/>
    <property type="evidence" value="ECO:0007669"/>
    <property type="project" value="TreeGrafter"/>
</dbReference>
<dbReference type="PANTHER" id="PTHR10000">
    <property type="entry name" value="PHOSPHOSERINE PHOSPHATASE"/>
    <property type="match status" value="1"/>
</dbReference>
<dbReference type="NCBIfam" id="TIGR00099">
    <property type="entry name" value="Cof-subfamily"/>
    <property type="match status" value="1"/>
</dbReference>
<dbReference type="RefSeq" id="WP_154306619.1">
    <property type="nucleotide sequence ID" value="NZ_WKKI01000005.1"/>
</dbReference>
<evidence type="ECO:0000313" key="1">
    <source>
        <dbReference type="EMBL" id="MRX71481.1"/>
    </source>
</evidence>
<gene>
    <name evidence="1" type="ORF">GJU40_04740</name>
</gene>
<evidence type="ECO:0000313" key="2">
    <source>
        <dbReference type="Proteomes" id="UP000448867"/>
    </source>
</evidence>
<reference evidence="1 2" key="1">
    <citation type="submission" date="2019-11" db="EMBL/GenBank/DDBJ databases">
        <title>Bacillus lacus genome.</title>
        <authorList>
            <person name="Allen C.J."/>
            <person name="Newman J.D."/>
        </authorList>
    </citation>
    <scope>NUCLEOTIDE SEQUENCE [LARGE SCALE GENOMIC DNA]</scope>
    <source>
        <strain evidence="1 2">KCTC 33946</strain>
    </source>
</reference>
<comment type="caution">
    <text evidence="1">The sequence shown here is derived from an EMBL/GenBank/DDBJ whole genome shotgun (WGS) entry which is preliminary data.</text>
</comment>
<accession>A0A7X2LXN3</accession>
<dbReference type="Pfam" id="PF08282">
    <property type="entry name" value="Hydrolase_3"/>
    <property type="match status" value="1"/>
</dbReference>
<dbReference type="InterPro" id="IPR023214">
    <property type="entry name" value="HAD_sf"/>
</dbReference>
<sequence>MNYRLLALNIDGTLLHSNGRLHQSARDAIYFVQQKGVYITLITNRHFQSAKKLAKSLKLESFLITSGGAFIANKQDEPIFDHKISEDKTFNLIQVLENFDCSIKIVNEKLTIGNKKKVSSNLLGKAVVQPQEPLFYPVQFVDSLADTLMDDPVSASKIDVVFSNEQALTEVYEIIKNAFEGIDLHSHERGTLRISSKGVNKAAGLRILAGKLGIPLSQTVAIGDSLDDLEMISIAGLGVAMGQAPFEVKHAADWLTRSNDDNGLAYMIKEHFRMQQRSEFLNKLKIKR</sequence>
<dbReference type="PANTHER" id="PTHR10000:SF50">
    <property type="entry name" value="STRESS RESPONSE PROTEIN YHAX"/>
    <property type="match status" value="1"/>
</dbReference>
<protein>
    <submittedName>
        <fullName evidence="1">Cof-type HAD-IIB family hydrolase</fullName>
    </submittedName>
</protein>
<dbReference type="NCBIfam" id="TIGR01484">
    <property type="entry name" value="HAD-SF-IIB"/>
    <property type="match status" value="1"/>
</dbReference>
<dbReference type="SUPFAM" id="SSF56784">
    <property type="entry name" value="HAD-like"/>
    <property type="match status" value="1"/>
</dbReference>
<dbReference type="OrthoDB" id="9790031at2"/>